<dbReference type="Pfam" id="PF00905">
    <property type="entry name" value="Transpeptidase"/>
    <property type="match status" value="1"/>
</dbReference>
<dbReference type="Gene3D" id="3.90.1310.10">
    <property type="entry name" value="Penicillin-binding protein 2a (Domain 2)"/>
    <property type="match status" value="1"/>
</dbReference>
<dbReference type="InterPro" id="IPR007887">
    <property type="entry name" value="MecA_N"/>
</dbReference>
<dbReference type="Pfam" id="PF03717">
    <property type="entry name" value="PBP_dimer"/>
    <property type="match status" value="1"/>
</dbReference>
<dbReference type="InterPro" id="IPR001460">
    <property type="entry name" value="PCN-bd_Tpept"/>
</dbReference>
<feature type="domain" description="Penicillin-binding protein dimerisation" evidence="6">
    <location>
        <begin position="157"/>
        <end position="315"/>
    </location>
</feature>
<evidence type="ECO:0000313" key="9">
    <source>
        <dbReference type="Proteomes" id="UP000248544"/>
    </source>
</evidence>
<evidence type="ECO:0000313" key="8">
    <source>
        <dbReference type="EMBL" id="PZG50363.1"/>
    </source>
</evidence>
<dbReference type="SUPFAM" id="SSF56519">
    <property type="entry name" value="Penicillin binding protein dimerisation domain"/>
    <property type="match status" value="1"/>
</dbReference>
<dbReference type="InterPro" id="IPR012338">
    <property type="entry name" value="Beta-lactam/transpept-like"/>
</dbReference>
<feature type="domain" description="NTF2-like N-terminal transpeptidase" evidence="7">
    <location>
        <begin position="37"/>
        <end position="146"/>
    </location>
</feature>
<dbReference type="RefSeq" id="WP_111167034.1">
    <property type="nucleotide sequence ID" value="NZ_POUA01000062.1"/>
</dbReference>
<organism evidence="8 9">
    <name type="scientific">Spongiactinospora gelatinilytica</name>
    <dbReference type="NCBI Taxonomy" id="2666298"/>
    <lineage>
        <taxon>Bacteria</taxon>
        <taxon>Bacillati</taxon>
        <taxon>Actinomycetota</taxon>
        <taxon>Actinomycetes</taxon>
        <taxon>Streptosporangiales</taxon>
        <taxon>Streptosporangiaceae</taxon>
        <taxon>Spongiactinospora</taxon>
    </lineage>
</organism>
<accession>A0A2W2GRJ8</accession>
<evidence type="ECO:0000256" key="1">
    <source>
        <dbReference type="ARBA" id="ARBA00004370"/>
    </source>
</evidence>
<dbReference type="AlphaFoldDB" id="A0A2W2GRJ8"/>
<comment type="caution">
    <text evidence="8">The sequence shown here is derived from an EMBL/GenBank/DDBJ whole genome shotgun (WGS) entry which is preliminary data.</text>
</comment>
<dbReference type="GO" id="GO:0071972">
    <property type="term" value="F:peptidoglycan L,D-transpeptidase activity"/>
    <property type="evidence" value="ECO:0007669"/>
    <property type="project" value="TreeGrafter"/>
</dbReference>
<dbReference type="InterPro" id="IPR050515">
    <property type="entry name" value="Beta-lactam/transpept"/>
</dbReference>
<dbReference type="PANTHER" id="PTHR30627">
    <property type="entry name" value="PEPTIDOGLYCAN D,D-TRANSPEPTIDASE"/>
    <property type="match status" value="1"/>
</dbReference>
<dbReference type="PANTHER" id="PTHR30627:SF24">
    <property type="entry name" value="PENICILLIN-BINDING PROTEIN 4B"/>
    <property type="match status" value="1"/>
</dbReference>
<evidence type="ECO:0000256" key="4">
    <source>
        <dbReference type="SAM" id="SignalP"/>
    </source>
</evidence>
<dbReference type="GO" id="GO:0008658">
    <property type="term" value="F:penicillin binding"/>
    <property type="evidence" value="ECO:0007669"/>
    <property type="project" value="InterPro"/>
</dbReference>
<proteinExistence type="inferred from homology"/>
<dbReference type="SUPFAM" id="SSF56601">
    <property type="entry name" value="beta-lactamase/transpeptidase-like"/>
    <property type="match status" value="1"/>
</dbReference>
<dbReference type="Proteomes" id="UP000248544">
    <property type="component" value="Unassembled WGS sequence"/>
</dbReference>
<feature type="signal peptide" evidence="4">
    <location>
        <begin position="1"/>
        <end position="29"/>
    </location>
</feature>
<keyword evidence="4" id="KW-0732">Signal</keyword>
<dbReference type="Pfam" id="PF05223">
    <property type="entry name" value="MecA_N"/>
    <property type="match status" value="1"/>
</dbReference>
<evidence type="ECO:0000256" key="2">
    <source>
        <dbReference type="ARBA" id="ARBA00007171"/>
    </source>
</evidence>
<name>A0A2W2GRJ8_9ACTN</name>
<dbReference type="InterPro" id="IPR005311">
    <property type="entry name" value="PBP_dimer"/>
</dbReference>
<evidence type="ECO:0000259" key="7">
    <source>
        <dbReference type="Pfam" id="PF05223"/>
    </source>
</evidence>
<dbReference type="EMBL" id="POUA01000062">
    <property type="protein sequence ID" value="PZG50363.1"/>
    <property type="molecule type" value="Genomic_DNA"/>
</dbReference>
<dbReference type="GO" id="GO:0005886">
    <property type="term" value="C:plasma membrane"/>
    <property type="evidence" value="ECO:0007669"/>
    <property type="project" value="TreeGrafter"/>
</dbReference>
<dbReference type="InterPro" id="IPR036138">
    <property type="entry name" value="PBP_dimer_sf"/>
</dbReference>
<dbReference type="GO" id="GO:0046677">
    <property type="term" value="P:response to antibiotic"/>
    <property type="evidence" value="ECO:0007669"/>
    <property type="project" value="InterPro"/>
</dbReference>
<sequence>MASALPVRTPLRRTVAAALALAASAPLLSGCFEEPSAHDAVRDFLVGWQSGDYTMAARRTDGDPAHVAKALEDVRLQLDAASLRFHLTGVSRSGDASQAGFRAEIDLGENNPLWVYHGKLPLHLVDGVWKVRWSPSVLHPQLKEGQRFAVPPISDSRQPVLDRNGDALQRDAVLYVAGVTPANLKDPERLCEELAEVTGFAQDRLLSRIHSAPPNELAPLVTFGRRKYAELQSRLTAIQGITIRPQKQPVDPGAPTQIVGRVSAITPETEQQLGGPQRAGDSVGLSGLQKAYQDQLTGATAIRVITLDLKTGKEVSELAKWEGRSNAPVQTTIDARLQGSAEVAVASANKAALVAVKASTGEVLAVATQQFHQEKDALGGKFAAGSVFSIVAADALLQSGVTAKQRLPCPPERSVGGARFQQAGASAGSTPTFKGSLANACVTALAALGRRVDAGTLTASARSFGIGSDWQLPLKSFSGSLPRLTSSAARARAIVGQNIKVSPLSMALIAGAIKNGTWHSPVLIRQPATPDPAAETPPVRQPNPIKLDPARTEVLRGLLRAGVTSGTAATANANGPQVHGISSFTTGSRSWFIGYQDDVAVAVLAEGNDPAAIAGAFFHGAHSTA</sequence>
<dbReference type="GO" id="GO:0071555">
    <property type="term" value="P:cell wall organization"/>
    <property type="evidence" value="ECO:0007669"/>
    <property type="project" value="TreeGrafter"/>
</dbReference>
<keyword evidence="9" id="KW-1185">Reference proteome</keyword>
<protein>
    <submittedName>
        <fullName evidence="8">Penicillin-binding protein</fullName>
    </submittedName>
</protein>
<reference evidence="8 9" key="1">
    <citation type="submission" date="2018-01" db="EMBL/GenBank/DDBJ databases">
        <title>Draft genome sequence of Sphaerisporangium sp. 7K107.</title>
        <authorList>
            <person name="Sahin N."/>
            <person name="Saygin H."/>
            <person name="Ay H."/>
        </authorList>
    </citation>
    <scope>NUCLEOTIDE SEQUENCE [LARGE SCALE GENOMIC DNA]</scope>
    <source>
        <strain evidence="8 9">7K107</strain>
    </source>
</reference>
<gene>
    <name evidence="8" type="ORF">C1I98_10800</name>
</gene>
<evidence type="ECO:0000259" key="5">
    <source>
        <dbReference type="Pfam" id="PF00905"/>
    </source>
</evidence>
<evidence type="ECO:0000256" key="3">
    <source>
        <dbReference type="ARBA" id="ARBA00023136"/>
    </source>
</evidence>
<feature type="chain" id="PRO_5038370214" evidence="4">
    <location>
        <begin position="30"/>
        <end position="625"/>
    </location>
</feature>
<keyword evidence="3" id="KW-0472">Membrane</keyword>
<evidence type="ECO:0000259" key="6">
    <source>
        <dbReference type="Pfam" id="PF03717"/>
    </source>
</evidence>
<dbReference type="Gene3D" id="3.40.710.10">
    <property type="entry name" value="DD-peptidase/beta-lactamase superfamily"/>
    <property type="match status" value="1"/>
</dbReference>
<comment type="similarity">
    <text evidence="2">Belongs to the transpeptidase family.</text>
</comment>
<feature type="domain" description="Penicillin-binding protein transpeptidase" evidence="5">
    <location>
        <begin position="352"/>
        <end position="609"/>
    </location>
</feature>
<comment type="subcellular location">
    <subcellularLocation>
        <location evidence="1">Membrane</location>
    </subcellularLocation>
</comment>